<dbReference type="InterPro" id="IPR053169">
    <property type="entry name" value="MUG_Protein"/>
</dbReference>
<comment type="caution">
    <text evidence="2">The sequence shown here is derived from an EMBL/GenBank/DDBJ whole genome shotgun (WGS) entry which is preliminary data.</text>
</comment>
<evidence type="ECO:0000256" key="1">
    <source>
        <dbReference type="SAM" id="SignalP"/>
    </source>
</evidence>
<name>A0A2T0SJ53_9ACTN</name>
<evidence type="ECO:0000313" key="3">
    <source>
        <dbReference type="Proteomes" id="UP000239209"/>
    </source>
</evidence>
<dbReference type="OrthoDB" id="2505409at2"/>
<sequence>MSRAILTVIALAVTFLTPSPAAADPGAAPPAALAGGVCAVSCDTRDPSTARQDTFPVPDRIQNGRRISLHLSDADAMVWGSIDNGTAGDAVWLDRSWDGGATWDGLLGRASIPGTWTGTRTLMYNLADPAAHRRGVVRACGDAAGVQCTEWVRLKACDALCDGATGNVGDSQPVAPTTLSGRTIALHADSRGMIWGTISGGTAGDEIWLDRSWDEGAGWPGGSSLGRTSTPAGSGSARTALFAARDPRVLLYGGALRACGRAAEGNNGSCTAWARPGGDRAAAAADALMQQYRPDTAWWPSSWWNSAVAVTTLMDWMGRSGRTDHRWIVDRTFEVNKVAFPAGEKSSDPIEGHFISRAIDDAGWWGLAWVRAYDLTGDPKYRAEAVTIATYMHQYWDTSSCGGGVWWDRERTYKNAVTAGLYIRLAAALHNRLPGDTTWGSRAVTGWNWFAASGLINGAGLVNDGLNGSCRNNNGTVWTYNQGLAIGAALEVYRATGNPSVLAASRRLADAAIAPGVLTKNGILTEACDAPDRTCDDNGKQFKGIFMRYLGDLADATGEPRYRAYARTQADSIWNADRDGMNRIGERWNGQTSDAYPNARDWRTQASGLGALIAAAPARKSVSGRRDAVIESRGAQESHVQ</sequence>
<dbReference type="AlphaFoldDB" id="A0A2T0SJ53"/>
<dbReference type="SUPFAM" id="SSF48208">
    <property type="entry name" value="Six-hairpin glycosidases"/>
    <property type="match status" value="1"/>
</dbReference>
<evidence type="ECO:0000313" key="2">
    <source>
        <dbReference type="EMBL" id="PRY33403.1"/>
    </source>
</evidence>
<dbReference type="Pfam" id="PF03663">
    <property type="entry name" value="Glyco_hydro_76"/>
    <property type="match status" value="1"/>
</dbReference>
<dbReference type="GO" id="GO:0005975">
    <property type="term" value="P:carbohydrate metabolic process"/>
    <property type="evidence" value="ECO:0007669"/>
    <property type="project" value="InterPro"/>
</dbReference>
<protein>
    <submittedName>
        <fullName evidence="2">Putative alpha-1,6-mannanase (GH76 family)</fullName>
    </submittedName>
</protein>
<accession>A0A2T0SJ53</accession>
<dbReference type="Gene3D" id="1.50.10.20">
    <property type="match status" value="1"/>
</dbReference>
<gene>
    <name evidence="2" type="ORF">CLV70_101565</name>
</gene>
<dbReference type="RefSeq" id="WP_106124703.1">
    <property type="nucleotide sequence ID" value="NZ_PVZG01000001.1"/>
</dbReference>
<dbReference type="InterPro" id="IPR008928">
    <property type="entry name" value="6-hairpin_glycosidase_sf"/>
</dbReference>
<dbReference type="InterPro" id="IPR005198">
    <property type="entry name" value="Glyco_hydro_76"/>
</dbReference>
<feature type="chain" id="PRO_5015473687" evidence="1">
    <location>
        <begin position="24"/>
        <end position="641"/>
    </location>
</feature>
<dbReference type="Proteomes" id="UP000239209">
    <property type="component" value="Unassembled WGS sequence"/>
</dbReference>
<reference evidence="2 3" key="1">
    <citation type="submission" date="2018-03" db="EMBL/GenBank/DDBJ databases">
        <title>Genomic Encyclopedia of Archaeal and Bacterial Type Strains, Phase II (KMG-II): from individual species to whole genera.</title>
        <authorList>
            <person name="Goeker M."/>
        </authorList>
    </citation>
    <scope>NUCLEOTIDE SEQUENCE [LARGE SCALE GENOMIC DNA]</scope>
    <source>
        <strain evidence="2 3">DSM 45348</strain>
    </source>
</reference>
<keyword evidence="3" id="KW-1185">Reference proteome</keyword>
<dbReference type="PANTHER" id="PTHR47791:SF3">
    <property type="entry name" value="MEIOTICALLY UP-REGULATED GENE 191 PROTEIN"/>
    <property type="match status" value="1"/>
</dbReference>
<proteinExistence type="predicted"/>
<feature type="signal peptide" evidence="1">
    <location>
        <begin position="1"/>
        <end position="23"/>
    </location>
</feature>
<dbReference type="EMBL" id="PVZG01000001">
    <property type="protein sequence ID" value="PRY33403.1"/>
    <property type="molecule type" value="Genomic_DNA"/>
</dbReference>
<organism evidence="2 3">
    <name type="scientific">Pseudosporangium ferrugineum</name>
    <dbReference type="NCBI Taxonomy" id="439699"/>
    <lineage>
        <taxon>Bacteria</taxon>
        <taxon>Bacillati</taxon>
        <taxon>Actinomycetota</taxon>
        <taxon>Actinomycetes</taxon>
        <taxon>Micromonosporales</taxon>
        <taxon>Micromonosporaceae</taxon>
        <taxon>Pseudosporangium</taxon>
    </lineage>
</organism>
<dbReference type="PANTHER" id="PTHR47791">
    <property type="entry name" value="MEIOTICALLY UP-REGULATED GENE 191 PROTEIN"/>
    <property type="match status" value="1"/>
</dbReference>
<keyword evidence="1" id="KW-0732">Signal</keyword>